<dbReference type="Proteomes" id="UP000325295">
    <property type="component" value="Chromosome"/>
</dbReference>
<organism evidence="2 3">
    <name type="scientific">Paucilactobacillus nenjiangensis</name>
    <dbReference type="NCBI Taxonomy" id="1296540"/>
    <lineage>
        <taxon>Bacteria</taxon>
        <taxon>Bacillati</taxon>
        <taxon>Bacillota</taxon>
        <taxon>Bacilli</taxon>
        <taxon>Lactobacillales</taxon>
        <taxon>Lactobacillaceae</taxon>
        <taxon>Paucilactobacillus</taxon>
    </lineage>
</organism>
<proteinExistence type="predicted"/>
<evidence type="ECO:0000313" key="3">
    <source>
        <dbReference type="Proteomes" id="UP000325295"/>
    </source>
</evidence>
<name>A0A5P1X079_9LACO</name>
<dbReference type="KEGG" id="lnn:F0161_04655"/>
<keyword evidence="1" id="KW-0812">Transmembrane</keyword>
<protein>
    <submittedName>
        <fullName evidence="2">DUF1700 domain-containing protein</fullName>
    </submittedName>
</protein>
<dbReference type="Pfam" id="PF22564">
    <property type="entry name" value="HAAS"/>
    <property type="match status" value="1"/>
</dbReference>
<reference evidence="2 3" key="1">
    <citation type="submission" date="2019-09" db="EMBL/GenBank/DDBJ databases">
        <title>Complete Genome Sequence of Lactobacillus nenjiangensis SH-Y15, isolated from sauerkraut.</title>
        <authorList>
            <person name="Yang H."/>
        </authorList>
    </citation>
    <scope>NUCLEOTIDE SEQUENCE [LARGE SCALE GENOMIC DNA]</scope>
    <source>
        <strain evidence="2 3">SH-Y15</strain>
    </source>
</reference>
<evidence type="ECO:0000256" key="1">
    <source>
        <dbReference type="SAM" id="Phobius"/>
    </source>
</evidence>
<feature type="transmembrane region" description="Helical" evidence="1">
    <location>
        <begin position="115"/>
        <end position="148"/>
    </location>
</feature>
<keyword evidence="1" id="KW-0472">Membrane</keyword>
<evidence type="ECO:0000313" key="2">
    <source>
        <dbReference type="EMBL" id="QER67216.1"/>
    </source>
</evidence>
<dbReference type="RefSeq" id="WP_150203863.1">
    <property type="nucleotide sequence ID" value="NZ_CAXYVY010000016.1"/>
</dbReference>
<gene>
    <name evidence="2" type="ORF">F0161_04655</name>
</gene>
<feature type="transmembrane region" description="Helical" evidence="1">
    <location>
        <begin position="87"/>
        <end position="109"/>
    </location>
</feature>
<keyword evidence="1" id="KW-1133">Transmembrane helix</keyword>
<dbReference type="EMBL" id="CP043939">
    <property type="protein sequence ID" value="QER67216.1"/>
    <property type="molecule type" value="Genomic_DNA"/>
</dbReference>
<feature type="transmembrane region" description="Helical" evidence="1">
    <location>
        <begin position="155"/>
        <end position="180"/>
    </location>
</feature>
<dbReference type="OrthoDB" id="2242293at2"/>
<dbReference type="AlphaFoldDB" id="A0A5P1X079"/>
<keyword evidence="3" id="KW-1185">Reference proteome</keyword>
<accession>A0A5P1X079</accession>
<sequence length="209" mass="22641">MESNKYIEELTSYLSNLTSDERDDVLDFYNEYILDAGLTTEDEIIAQLGTPKQLSRKILADYSIKAVDDATAGVPRYEPKSKKNIRMIWLVILAIFAAPIALPLAIAIIGTIAGLLIGVLAVIACIFVVIIGFFAVGIAAFFSGLAIIGQSWSTAVLFIGGGLAIFGLGLVALPISYVVVRALIQMTANFSRFLYNRFVTSKNTAKEAH</sequence>